<feature type="domain" description="HTH marR-type" evidence="1">
    <location>
        <begin position="23"/>
        <end position="147"/>
    </location>
</feature>
<dbReference type="EMBL" id="CYSD01000012">
    <property type="protein sequence ID" value="CUH76084.1"/>
    <property type="molecule type" value="Genomic_DNA"/>
</dbReference>
<gene>
    <name evidence="2" type="ORF">TRM7557_00705</name>
</gene>
<keyword evidence="3" id="KW-1185">Reference proteome</keyword>
<proteinExistence type="predicted"/>
<evidence type="ECO:0000313" key="3">
    <source>
        <dbReference type="Proteomes" id="UP000052022"/>
    </source>
</evidence>
<sequence>MFFLKTLPSLDMVRGYTGDAGAAETVLDALGMLRRASLLLRDIEQYFARHGLSQQKFLIMVVIDREPDRNSLRLSEIANRLDVSKPVLHRTIKAMTAADLLMSKPDPKDGRSDLIQLTPQAKDLLTQIMPGYFEILLGADRPVQDTG</sequence>
<dbReference type="PANTHER" id="PTHR33164">
    <property type="entry name" value="TRANSCRIPTIONAL REGULATOR, MARR FAMILY"/>
    <property type="match status" value="1"/>
</dbReference>
<dbReference type="InterPro" id="IPR000835">
    <property type="entry name" value="HTH_MarR-typ"/>
</dbReference>
<dbReference type="Pfam" id="PF12802">
    <property type="entry name" value="MarR_2"/>
    <property type="match status" value="1"/>
</dbReference>
<dbReference type="InterPro" id="IPR039422">
    <property type="entry name" value="MarR/SlyA-like"/>
</dbReference>
<dbReference type="InterPro" id="IPR036388">
    <property type="entry name" value="WH-like_DNA-bd_sf"/>
</dbReference>
<organism evidence="2 3">
    <name type="scientific">Tritonibacter multivorans</name>
    <dbReference type="NCBI Taxonomy" id="928856"/>
    <lineage>
        <taxon>Bacteria</taxon>
        <taxon>Pseudomonadati</taxon>
        <taxon>Pseudomonadota</taxon>
        <taxon>Alphaproteobacteria</taxon>
        <taxon>Rhodobacterales</taxon>
        <taxon>Paracoccaceae</taxon>
        <taxon>Tritonibacter</taxon>
    </lineage>
</organism>
<name>A0A0P1G322_9RHOB</name>
<dbReference type="SUPFAM" id="SSF46785">
    <property type="entry name" value="Winged helix' DNA-binding domain"/>
    <property type="match status" value="1"/>
</dbReference>
<dbReference type="OrthoDB" id="582199at2"/>
<dbReference type="GO" id="GO:0003700">
    <property type="term" value="F:DNA-binding transcription factor activity"/>
    <property type="evidence" value="ECO:0007669"/>
    <property type="project" value="InterPro"/>
</dbReference>
<dbReference type="STRING" id="928856.SAMN04488049_10377"/>
<dbReference type="AlphaFoldDB" id="A0A0P1G322"/>
<dbReference type="Gene3D" id="1.10.10.10">
    <property type="entry name" value="Winged helix-like DNA-binding domain superfamily/Winged helix DNA-binding domain"/>
    <property type="match status" value="1"/>
</dbReference>
<protein>
    <submittedName>
        <fullName evidence="2">Homoprotocatechuate degradation operon regulator, HpaR</fullName>
    </submittedName>
</protein>
<dbReference type="PROSITE" id="PS50995">
    <property type="entry name" value="HTH_MARR_2"/>
    <property type="match status" value="1"/>
</dbReference>
<dbReference type="GO" id="GO:0006950">
    <property type="term" value="P:response to stress"/>
    <property type="evidence" value="ECO:0007669"/>
    <property type="project" value="TreeGrafter"/>
</dbReference>
<dbReference type="RefSeq" id="WP_058288815.1">
    <property type="nucleotide sequence ID" value="NZ_CYSD01000012.1"/>
</dbReference>
<dbReference type="SMART" id="SM00347">
    <property type="entry name" value="HTH_MARR"/>
    <property type="match status" value="1"/>
</dbReference>
<dbReference type="Proteomes" id="UP000052022">
    <property type="component" value="Unassembled WGS sequence"/>
</dbReference>
<dbReference type="PANTHER" id="PTHR33164:SF43">
    <property type="entry name" value="HTH-TYPE TRANSCRIPTIONAL REPRESSOR YETL"/>
    <property type="match status" value="1"/>
</dbReference>
<evidence type="ECO:0000259" key="1">
    <source>
        <dbReference type="PROSITE" id="PS50995"/>
    </source>
</evidence>
<evidence type="ECO:0000313" key="2">
    <source>
        <dbReference type="EMBL" id="CUH76084.1"/>
    </source>
</evidence>
<accession>A0A0P1G322</accession>
<dbReference type="InterPro" id="IPR036390">
    <property type="entry name" value="WH_DNA-bd_sf"/>
</dbReference>
<reference evidence="2 3" key="1">
    <citation type="submission" date="2015-09" db="EMBL/GenBank/DDBJ databases">
        <authorList>
            <consortium name="Swine Surveillance"/>
        </authorList>
    </citation>
    <scope>NUCLEOTIDE SEQUENCE [LARGE SCALE GENOMIC DNA]</scope>
    <source>
        <strain evidence="2 3">CECT 7557</strain>
    </source>
</reference>